<dbReference type="OrthoDB" id="3065412at2759"/>
<evidence type="ECO:0000256" key="6">
    <source>
        <dbReference type="ARBA" id="ARBA00022729"/>
    </source>
</evidence>
<keyword evidence="5" id="KW-0336">GPI-anchor</keyword>
<keyword evidence="5" id="KW-0325">Glycoprotein</keyword>
<dbReference type="VEuPathDB" id="FungiDB:CH63R_12152"/>
<reference evidence="13" key="1">
    <citation type="journal article" date="2017" name="BMC Genomics">
        <title>Gapless genome assembly of Colletotrichum higginsianum reveals chromosome structure and association of transposable elements with secondary metabolite gene clusters.</title>
        <authorList>
            <person name="Dallery J.-F."/>
            <person name="Lapalu N."/>
            <person name="Zampounis A."/>
            <person name="Pigne S."/>
            <person name="Luyten I."/>
            <person name="Amselem J."/>
            <person name="Wittenberg A.H.J."/>
            <person name="Zhou S."/>
            <person name="de Queiroz M.V."/>
            <person name="Robin G.P."/>
            <person name="Auger A."/>
            <person name="Hainaut M."/>
            <person name="Henrissat B."/>
            <person name="Kim K.-T."/>
            <person name="Lee Y.-H."/>
            <person name="Lespinet O."/>
            <person name="Schwartz D.C."/>
            <person name="Thon M.R."/>
            <person name="O'Connell R.J."/>
        </authorList>
    </citation>
    <scope>NUCLEOTIDE SEQUENCE [LARGE SCALE GENOMIC DNA]</scope>
    <source>
        <strain evidence="13">IMI 349063</strain>
    </source>
</reference>
<evidence type="ECO:0000313" key="13">
    <source>
        <dbReference type="Proteomes" id="UP000092177"/>
    </source>
</evidence>
<evidence type="ECO:0000256" key="9">
    <source>
        <dbReference type="PROSITE-ProRule" id="PRU01356"/>
    </source>
</evidence>
<keyword evidence="7 9" id="KW-1015">Disulfide bond</keyword>
<keyword evidence="9" id="KW-0349">Heme</keyword>
<evidence type="ECO:0000256" key="1">
    <source>
        <dbReference type="ARBA" id="ARBA00004589"/>
    </source>
</evidence>
<comment type="caution">
    <text evidence="9">Lacks conserved residue(s) required for the propagation of feature annotation.</text>
</comment>
<dbReference type="GO" id="GO:0046872">
    <property type="term" value="F:metal ion binding"/>
    <property type="evidence" value="ECO:0007669"/>
    <property type="project" value="UniProtKB-UniRule"/>
</dbReference>
<evidence type="ECO:0000256" key="4">
    <source>
        <dbReference type="ARBA" id="ARBA00022525"/>
    </source>
</evidence>
<dbReference type="KEGG" id="chig:CH63R_12152"/>
<keyword evidence="13" id="KW-1185">Reference proteome</keyword>
<keyword evidence="9" id="KW-0408">Iron</keyword>
<accession>A0A1B7Y0B4</accession>
<keyword evidence="8" id="KW-0449">Lipoprotein</keyword>
<evidence type="ECO:0000256" key="7">
    <source>
        <dbReference type="ARBA" id="ARBA00023157"/>
    </source>
</evidence>
<dbReference type="AlphaFoldDB" id="A0A1B7Y0B4"/>
<keyword evidence="5" id="KW-0472">Membrane</keyword>
<dbReference type="Pfam" id="PF05730">
    <property type="entry name" value="CFEM"/>
    <property type="match status" value="1"/>
</dbReference>
<feature type="disulfide bond" evidence="9">
    <location>
        <begin position="55"/>
        <end position="62"/>
    </location>
</feature>
<feature type="chain" id="PRO_5008601221" evidence="10">
    <location>
        <begin position="17"/>
        <end position="164"/>
    </location>
</feature>
<keyword evidence="4" id="KW-0964">Secreted</keyword>
<organism evidence="12 13">
    <name type="scientific">Colletotrichum higginsianum (strain IMI 349063)</name>
    <name type="common">Crucifer anthracnose fungus</name>
    <dbReference type="NCBI Taxonomy" id="759273"/>
    <lineage>
        <taxon>Eukaryota</taxon>
        <taxon>Fungi</taxon>
        <taxon>Dikarya</taxon>
        <taxon>Ascomycota</taxon>
        <taxon>Pezizomycotina</taxon>
        <taxon>Sordariomycetes</taxon>
        <taxon>Hypocreomycetidae</taxon>
        <taxon>Glomerellales</taxon>
        <taxon>Glomerellaceae</taxon>
        <taxon>Colletotrichum</taxon>
        <taxon>Colletotrichum destructivum species complex</taxon>
    </lineage>
</organism>
<dbReference type="GeneID" id="28871233"/>
<sequence>MQFIITLGLLSGLAAAQSATTTASSSGSTGLPGLISQLPTCAVTCLNTAARNIGCSATDFTCLCDSQERLISSLTPCVLTAGCSADDIANAARIAPQICSEVDNNPAASDIASASNLVTGALGTATGGSAATATATPAAAAARPTNGYYGILGAGAVALAAIAL</sequence>
<comment type="subcellular location">
    <subcellularLocation>
        <location evidence="1">Membrane</location>
        <topology evidence="1">Lipid-anchor</topology>
        <topology evidence="1">GPI-anchor</topology>
    </subcellularLocation>
    <subcellularLocation>
        <location evidence="2">Secreted</location>
    </subcellularLocation>
</comment>
<keyword evidence="6 10" id="KW-0732">Signal</keyword>
<evidence type="ECO:0000256" key="10">
    <source>
        <dbReference type="SAM" id="SignalP"/>
    </source>
</evidence>
<feature type="domain" description="CFEM" evidence="11">
    <location>
        <begin position="11"/>
        <end position="125"/>
    </location>
</feature>
<gene>
    <name evidence="12" type="ORF">CH63R_12152</name>
</gene>
<dbReference type="PROSITE" id="PS52012">
    <property type="entry name" value="CFEM"/>
    <property type="match status" value="1"/>
</dbReference>
<name>A0A1B7Y0B4_COLHI</name>
<dbReference type="GO" id="GO:0098552">
    <property type="term" value="C:side of membrane"/>
    <property type="evidence" value="ECO:0007669"/>
    <property type="project" value="UniProtKB-KW"/>
</dbReference>
<comment type="caution">
    <text evidence="12">The sequence shown here is derived from an EMBL/GenBank/DDBJ whole genome shotgun (WGS) entry which is preliminary data.</text>
</comment>
<dbReference type="Proteomes" id="UP000092177">
    <property type="component" value="Chromosome 8"/>
</dbReference>
<evidence type="ECO:0000256" key="5">
    <source>
        <dbReference type="ARBA" id="ARBA00022622"/>
    </source>
</evidence>
<feature type="signal peptide" evidence="10">
    <location>
        <begin position="1"/>
        <end position="16"/>
    </location>
</feature>
<feature type="binding site" description="axial binding residue" evidence="9">
    <location>
        <position position="59"/>
    </location>
    <ligand>
        <name>heme</name>
        <dbReference type="ChEBI" id="CHEBI:30413"/>
    </ligand>
    <ligandPart>
        <name>Fe</name>
        <dbReference type="ChEBI" id="CHEBI:18248"/>
    </ligandPart>
</feature>
<dbReference type="SMART" id="SM00747">
    <property type="entry name" value="CFEM"/>
    <property type="match status" value="1"/>
</dbReference>
<evidence type="ECO:0000313" key="12">
    <source>
        <dbReference type="EMBL" id="OBR05449.1"/>
    </source>
</evidence>
<evidence type="ECO:0000259" key="11">
    <source>
        <dbReference type="PROSITE" id="PS52012"/>
    </source>
</evidence>
<evidence type="ECO:0000256" key="2">
    <source>
        <dbReference type="ARBA" id="ARBA00004613"/>
    </source>
</evidence>
<dbReference type="InterPro" id="IPR008427">
    <property type="entry name" value="Extracellular_membr_CFEM_dom"/>
</dbReference>
<keyword evidence="9" id="KW-0479">Metal-binding</keyword>
<dbReference type="GO" id="GO:0005576">
    <property type="term" value="C:extracellular region"/>
    <property type="evidence" value="ECO:0007669"/>
    <property type="project" value="UniProtKB-SubCell"/>
</dbReference>
<evidence type="ECO:0000256" key="3">
    <source>
        <dbReference type="ARBA" id="ARBA00010031"/>
    </source>
</evidence>
<proteinExistence type="inferred from homology"/>
<evidence type="ECO:0000256" key="8">
    <source>
        <dbReference type="ARBA" id="ARBA00023288"/>
    </source>
</evidence>
<dbReference type="EMBL" id="LTAN01000008">
    <property type="protein sequence ID" value="OBR05449.1"/>
    <property type="molecule type" value="Genomic_DNA"/>
</dbReference>
<comment type="similarity">
    <text evidence="3">Belongs to the RBT5 family.</text>
</comment>
<dbReference type="RefSeq" id="XP_018153967.1">
    <property type="nucleotide sequence ID" value="XM_018307126.1"/>
</dbReference>
<protein>
    <submittedName>
        <fullName evidence="12">CFEM domain-containing protein</fullName>
    </submittedName>
</protein>